<organism evidence="1 2">
    <name type="scientific">Banduia mediterranea</name>
    <dbReference type="NCBI Taxonomy" id="3075609"/>
    <lineage>
        <taxon>Bacteria</taxon>
        <taxon>Pseudomonadati</taxon>
        <taxon>Pseudomonadota</taxon>
        <taxon>Gammaproteobacteria</taxon>
        <taxon>Nevskiales</taxon>
        <taxon>Algiphilaceae</taxon>
        <taxon>Banduia</taxon>
    </lineage>
</organism>
<comment type="caution">
    <text evidence="1">The sequence shown here is derived from an EMBL/GenBank/DDBJ whole genome shotgun (WGS) entry which is preliminary data.</text>
</comment>
<keyword evidence="2" id="KW-1185">Reference proteome</keyword>
<dbReference type="RefSeq" id="WP_311366334.1">
    <property type="nucleotide sequence ID" value="NZ_JAVRIC010000029.1"/>
</dbReference>
<evidence type="ECO:0000313" key="1">
    <source>
        <dbReference type="EMBL" id="MDT0498923.1"/>
    </source>
</evidence>
<protein>
    <submittedName>
        <fullName evidence="1">Uncharacterized protein</fullName>
    </submittedName>
</protein>
<reference evidence="1 2" key="1">
    <citation type="submission" date="2023-09" db="EMBL/GenBank/DDBJ databases">
        <authorList>
            <person name="Rey-Velasco X."/>
        </authorList>
    </citation>
    <scope>NUCLEOTIDE SEQUENCE [LARGE SCALE GENOMIC DNA]</scope>
    <source>
        <strain evidence="1 2">W345</strain>
    </source>
</reference>
<gene>
    <name evidence="1" type="ORF">RM530_16380</name>
</gene>
<dbReference type="Proteomes" id="UP001254608">
    <property type="component" value="Unassembled WGS sequence"/>
</dbReference>
<accession>A0ABU2WM17</accession>
<sequence>MNPIAERDFLKAQILDLERLLCLTQDDFLMTPGLASRKREMERRLAELRMQPRTPQVILYFTGGPVRGSEGIDAQFASKVLDAVQDIATAEYLHRKHGALGARGRLPDAPEARLLLTALPRGSFGLELKQANGSDFVASQQLSDALQHMADLVSAAGESDATYETALGEAPPRVLPKLKAFFEALQQRGARLRLVTGDREISLDEQRVASGVERVRATESEEESISLHGTFRGALLDSSRFDFKLDEGEIISGRLGEEVTDAQARKMLAEIDQPAVANFRRTKLQPRGGAPRWSYELLSLLPDHQG</sequence>
<dbReference type="EMBL" id="JAVRIC010000029">
    <property type="protein sequence ID" value="MDT0498923.1"/>
    <property type="molecule type" value="Genomic_DNA"/>
</dbReference>
<proteinExistence type="predicted"/>
<evidence type="ECO:0000313" key="2">
    <source>
        <dbReference type="Proteomes" id="UP001254608"/>
    </source>
</evidence>
<name>A0ABU2WM17_9GAMM</name>